<evidence type="ECO:0000256" key="8">
    <source>
        <dbReference type="ARBA" id="ARBA00038436"/>
    </source>
</evidence>
<proteinExistence type="inferred from homology"/>
<evidence type="ECO:0000256" key="7">
    <source>
        <dbReference type="ARBA" id="ARBA00023136"/>
    </source>
</evidence>
<dbReference type="GO" id="GO:0022857">
    <property type="term" value="F:transmembrane transporter activity"/>
    <property type="evidence" value="ECO:0007669"/>
    <property type="project" value="TreeGrafter"/>
</dbReference>
<dbReference type="GO" id="GO:0015740">
    <property type="term" value="P:C4-dicarboxylate transport"/>
    <property type="evidence" value="ECO:0007669"/>
    <property type="project" value="TreeGrafter"/>
</dbReference>
<dbReference type="EMBL" id="AVPJ01000011">
    <property type="protein sequence ID" value="KGN31471.1"/>
    <property type="molecule type" value="Genomic_DNA"/>
</dbReference>
<name>A0A0A0J797_9MICO</name>
<protein>
    <recommendedName>
        <fullName evidence="10">Tripartite ATP-independent periplasmic transporters DctQ component domain-containing protein</fullName>
    </recommendedName>
</protein>
<keyword evidence="4" id="KW-0997">Cell inner membrane</keyword>
<sequence>MDSNDASPPDTARGGALTTLAAILNAPRRVIDKILAVLCVVIFTALVLIVGWQVFSRQVLPTPATWTEESARYVFVVLAMLGSALVFSERGHIAVELLAERLPGVAQKVLAVVVELTVVFFAAFVLIYGGMRAASNAWGQNIPTMPVSVGQIYAVLPVAGVLIAYFAICHLVSVLAGTEAAVPELDESAQGI</sequence>
<evidence type="ECO:0000256" key="3">
    <source>
        <dbReference type="ARBA" id="ARBA00022475"/>
    </source>
</evidence>
<dbReference type="AlphaFoldDB" id="A0A0A0J797"/>
<dbReference type="PANTHER" id="PTHR35011">
    <property type="entry name" value="2,3-DIKETO-L-GULONATE TRAP TRANSPORTER SMALL PERMEASE PROTEIN YIAM"/>
    <property type="match status" value="1"/>
</dbReference>
<evidence type="ECO:0000313" key="12">
    <source>
        <dbReference type="Proteomes" id="UP000030002"/>
    </source>
</evidence>
<evidence type="ECO:0000256" key="5">
    <source>
        <dbReference type="ARBA" id="ARBA00022692"/>
    </source>
</evidence>
<dbReference type="STRING" id="1385520.N802_03650"/>
<dbReference type="Proteomes" id="UP000030002">
    <property type="component" value="Unassembled WGS sequence"/>
</dbReference>
<keyword evidence="12" id="KW-1185">Reference proteome</keyword>
<feature type="transmembrane region" description="Helical" evidence="9">
    <location>
        <begin position="34"/>
        <end position="55"/>
    </location>
</feature>
<evidence type="ECO:0000256" key="1">
    <source>
        <dbReference type="ARBA" id="ARBA00004429"/>
    </source>
</evidence>
<comment type="similarity">
    <text evidence="8">Belongs to the TRAP transporter small permease family.</text>
</comment>
<reference evidence="11 12" key="1">
    <citation type="submission" date="2013-08" db="EMBL/GenBank/DDBJ databases">
        <title>The genome sequence of Knoellia sinensis.</title>
        <authorList>
            <person name="Zhu W."/>
            <person name="Wang G."/>
        </authorList>
    </citation>
    <scope>NUCLEOTIDE SEQUENCE [LARGE SCALE GENOMIC DNA]</scope>
    <source>
        <strain evidence="11 12">KCTC 19936</strain>
    </source>
</reference>
<evidence type="ECO:0000259" key="10">
    <source>
        <dbReference type="Pfam" id="PF04290"/>
    </source>
</evidence>
<feature type="domain" description="Tripartite ATP-independent periplasmic transporters DctQ component" evidence="10">
    <location>
        <begin position="46"/>
        <end position="175"/>
    </location>
</feature>
<gene>
    <name evidence="11" type="ORF">N802_03650</name>
</gene>
<keyword evidence="5 9" id="KW-0812">Transmembrane</keyword>
<accession>A0A0A0J797</accession>
<comment type="subcellular location">
    <subcellularLocation>
        <location evidence="1">Cell inner membrane</location>
        <topology evidence="1">Multi-pass membrane protein</topology>
    </subcellularLocation>
</comment>
<evidence type="ECO:0000256" key="2">
    <source>
        <dbReference type="ARBA" id="ARBA00022448"/>
    </source>
</evidence>
<evidence type="ECO:0000313" key="11">
    <source>
        <dbReference type="EMBL" id="KGN31471.1"/>
    </source>
</evidence>
<feature type="transmembrane region" description="Helical" evidence="9">
    <location>
        <begin position="151"/>
        <end position="176"/>
    </location>
</feature>
<organism evidence="11 12">
    <name type="scientific">Knoellia sinensis KCTC 19936</name>
    <dbReference type="NCBI Taxonomy" id="1385520"/>
    <lineage>
        <taxon>Bacteria</taxon>
        <taxon>Bacillati</taxon>
        <taxon>Actinomycetota</taxon>
        <taxon>Actinomycetes</taxon>
        <taxon>Micrococcales</taxon>
        <taxon>Intrasporangiaceae</taxon>
        <taxon>Knoellia</taxon>
    </lineage>
</organism>
<comment type="caution">
    <text evidence="11">The sequence shown here is derived from an EMBL/GenBank/DDBJ whole genome shotgun (WGS) entry which is preliminary data.</text>
</comment>
<dbReference type="PANTHER" id="PTHR35011:SF2">
    <property type="entry name" value="2,3-DIKETO-L-GULONATE TRAP TRANSPORTER SMALL PERMEASE PROTEIN YIAM"/>
    <property type="match status" value="1"/>
</dbReference>
<feature type="transmembrane region" description="Helical" evidence="9">
    <location>
        <begin position="109"/>
        <end position="131"/>
    </location>
</feature>
<keyword evidence="6 9" id="KW-1133">Transmembrane helix</keyword>
<dbReference type="eggNOG" id="COG3090">
    <property type="taxonomic scope" value="Bacteria"/>
</dbReference>
<dbReference type="InterPro" id="IPR055348">
    <property type="entry name" value="DctQ"/>
</dbReference>
<keyword evidence="7 9" id="KW-0472">Membrane</keyword>
<dbReference type="Pfam" id="PF04290">
    <property type="entry name" value="DctQ"/>
    <property type="match status" value="1"/>
</dbReference>
<evidence type="ECO:0000256" key="6">
    <source>
        <dbReference type="ARBA" id="ARBA00022989"/>
    </source>
</evidence>
<dbReference type="InterPro" id="IPR007387">
    <property type="entry name" value="TRAP_DctQ"/>
</dbReference>
<keyword evidence="2" id="KW-0813">Transport</keyword>
<evidence type="ECO:0000256" key="4">
    <source>
        <dbReference type="ARBA" id="ARBA00022519"/>
    </source>
</evidence>
<keyword evidence="3" id="KW-1003">Cell membrane</keyword>
<dbReference type="GO" id="GO:0005886">
    <property type="term" value="C:plasma membrane"/>
    <property type="evidence" value="ECO:0007669"/>
    <property type="project" value="UniProtKB-SubCell"/>
</dbReference>
<feature type="transmembrane region" description="Helical" evidence="9">
    <location>
        <begin position="70"/>
        <end position="88"/>
    </location>
</feature>
<dbReference type="RefSeq" id="WP_052109951.1">
    <property type="nucleotide sequence ID" value="NZ_AVPJ01000011.1"/>
</dbReference>
<evidence type="ECO:0000256" key="9">
    <source>
        <dbReference type="SAM" id="Phobius"/>
    </source>
</evidence>